<evidence type="ECO:0000256" key="1">
    <source>
        <dbReference type="ARBA" id="ARBA00022448"/>
    </source>
</evidence>
<gene>
    <name evidence="10" type="ORF">CTOB1V02_LOCUS15850</name>
</gene>
<keyword evidence="5" id="KW-0067">ATP-binding</keyword>
<evidence type="ECO:0000313" key="10">
    <source>
        <dbReference type="EMBL" id="CAD7238035.1"/>
    </source>
</evidence>
<dbReference type="PANTHER" id="PTHR42734">
    <property type="entry name" value="METAL TRANSPORT SYSTEM ATP-BINDING PROTEIN TM_0124-RELATED"/>
    <property type="match status" value="1"/>
</dbReference>
<reference evidence="10" key="1">
    <citation type="submission" date="2020-11" db="EMBL/GenBank/DDBJ databases">
        <authorList>
            <person name="Tran Van P."/>
        </authorList>
    </citation>
    <scope>NUCLEOTIDE SEQUENCE</scope>
</reference>
<evidence type="ECO:0000256" key="4">
    <source>
        <dbReference type="ARBA" id="ARBA00022833"/>
    </source>
</evidence>
<dbReference type="GO" id="GO:0010043">
    <property type="term" value="P:response to zinc ion"/>
    <property type="evidence" value="ECO:0007669"/>
    <property type="project" value="TreeGrafter"/>
</dbReference>
<evidence type="ECO:0000256" key="5">
    <source>
        <dbReference type="ARBA" id="ARBA00022840"/>
    </source>
</evidence>
<keyword evidence="9" id="KW-0472">Membrane</keyword>
<dbReference type="PANTHER" id="PTHR42734:SF9">
    <property type="entry name" value="ZINC IMPORT ATP-BINDING PROTEIN ZNUC"/>
    <property type="match status" value="1"/>
</dbReference>
<dbReference type="InterPro" id="IPR027417">
    <property type="entry name" value="P-loop_NTPase"/>
</dbReference>
<sequence length="276" mass="31004">MLQPAHQHGTKGGRHRRRLCRRCRLYRTQWPLRPLFAPVMSPLLSAEGLGVVRQDKTILRDVSLDIGERDFVTIIGPNGAGKSTLIKCLVGIEAASSGRVIRQRGLRLGYLPQRLGRDASMPITTRRFLQLRRRTTRAQLDEVAATCQIEALLTQSLHHLSGGEMQRVLLARALLGDPQLLVMDEPAQNLDVDAELAFYHLINGLHDERGIAMLMVSHDLHMVMASTRRVVCLYQHVCCSGEPQAVARDPEFIALFGEEMAQTMAVYPHVHDHHHD</sequence>
<evidence type="ECO:0000256" key="2">
    <source>
        <dbReference type="ARBA" id="ARBA00022475"/>
    </source>
</evidence>
<dbReference type="Gene3D" id="3.40.50.300">
    <property type="entry name" value="P-loop containing nucleotide triphosphate hydrolases"/>
    <property type="match status" value="1"/>
</dbReference>
<keyword evidence="3" id="KW-0547">Nucleotide-binding</keyword>
<dbReference type="InterPro" id="IPR050153">
    <property type="entry name" value="Metal_Ion_Import_ABC"/>
</dbReference>
<evidence type="ECO:0000256" key="7">
    <source>
        <dbReference type="ARBA" id="ARBA00022967"/>
    </source>
</evidence>
<evidence type="ECO:0000256" key="8">
    <source>
        <dbReference type="ARBA" id="ARBA00023065"/>
    </source>
</evidence>
<keyword evidence="2" id="KW-1003">Cell membrane</keyword>
<dbReference type="SMART" id="SM00382">
    <property type="entry name" value="AAA"/>
    <property type="match status" value="1"/>
</dbReference>
<dbReference type="PROSITE" id="PS00211">
    <property type="entry name" value="ABC_TRANSPORTER_1"/>
    <property type="match status" value="1"/>
</dbReference>
<accession>A0A7R8WZW3</accession>
<dbReference type="GO" id="GO:0016887">
    <property type="term" value="F:ATP hydrolysis activity"/>
    <property type="evidence" value="ECO:0007669"/>
    <property type="project" value="InterPro"/>
</dbReference>
<evidence type="ECO:0000256" key="9">
    <source>
        <dbReference type="ARBA" id="ARBA00023136"/>
    </source>
</evidence>
<keyword evidence="8" id="KW-0406">Ion transport</keyword>
<dbReference type="AlphaFoldDB" id="A0A7R8WZW3"/>
<keyword evidence="7" id="KW-1278">Translocase</keyword>
<dbReference type="PROSITE" id="PS50893">
    <property type="entry name" value="ABC_TRANSPORTER_2"/>
    <property type="match status" value="1"/>
</dbReference>
<dbReference type="EMBL" id="OB695211">
    <property type="protein sequence ID" value="CAD7238035.1"/>
    <property type="molecule type" value="Genomic_DNA"/>
</dbReference>
<dbReference type="InterPro" id="IPR017871">
    <property type="entry name" value="ABC_transporter-like_CS"/>
</dbReference>
<dbReference type="GO" id="GO:0005524">
    <property type="term" value="F:ATP binding"/>
    <property type="evidence" value="ECO:0007669"/>
    <property type="project" value="UniProtKB-KW"/>
</dbReference>
<keyword evidence="6" id="KW-0864">Zinc transport</keyword>
<dbReference type="GO" id="GO:0006829">
    <property type="term" value="P:zinc ion transport"/>
    <property type="evidence" value="ECO:0007669"/>
    <property type="project" value="UniProtKB-KW"/>
</dbReference>
<dbReference type="SUPFAM" id="SSF52540">
    <property type="entry name" value="P-loop containing nucleoside triphosphate hydrolases"/>
    <property type="match status" value="1"/>
</dbReference>
<dbReference type="InterPro" id="IPR003593">
    <property type="entry name" value="AAA+_ATPase"/>
</dbReference>
<keyword evidence="1" id="KW-0813">Transport</keyword>
<dbReference type="Pfam" id="PF00005">
    <property type="entry name" value="ABC_tran"/>
    <property type="match status" value="1"/>
</dbReference>
<organism evidence="10">
    <name type="scientific">Cyprideis torosa</name>
    <dbReference type="NCBI Taxonomy" id="163714"/>
    <lineage>
        <taxon>Eukaryota</taxon>
        <taxon>Metazoa</taxon>
        <taxon>Ecdysozoa</taxon>
        <taxon>Arthropoda</taxon>
        <taxon>Crustacea</taxon>
        <taxon>Oligostraca</taxon>
        <taxon>Ostracoda</taxon>
        <taxon>Podocopa</taxon>
        <taxon>Podocopida</taxon>
        <taxon>Cytherocopina</taxon>
        <taxon>Cytheroidea</taxon>
        <taxon>Cytherideidae</taxon>
        <taxon>Cyprideis</taxon>
    </lineage>
</organism>
<keyword evidence="4" id="KW-0862">Zinc</keyword>
<evidence type="ECO:0000256" key="3">
    <source>
        <dbReference type="ARBA" id="ARBA00022741"/>
    </source>
</evidence>
<dbReference type="OrthoDB" id="66620at2759"/>
<dbReference type="InterPro" id="IPR003439">
    <property type="entry name" value="ABC_transporter-like_ATP-bd"/>
</dbReference>
<name>A0A7R8WZW3_9CRUS</name>
<proteinExistence type="predicted"/>
<protein>
    <submittedName>
        <fullName evidence="10">Uncharacterized protein</fullName>
    </submittedName>
</protein>
<evidence type="ECO:0000256" key="6">
    <source>
        <dbReference type="ARBA" id="ARBA00022906"/>
    </source>
</evidence>